<dbReference type="EMBL" id="JBANAX010000833">
    <property type="protein sequence ID" value="KAL1192088.1"/>
    <property type="molecule type" value="Genomic_DNA"/>
</dbReference>
<reference evidence="7 8" key="1">
    <citation type="submission" date="2024-04" db="EMBL/GenBank/DDBJ databases">
        <title>Genome assembly C_amara_ONT_v2.</title>
        <authorList>
            <person name="Yant L."/>
            <person name="Moore C."/>
            <person name="Slenker M."/>
        </authorList>
    </citation>
    <scope>NUCLEOTIDE SEQUENCE [LARGE SCALE GENOMIC DNA]</scope>
    <source>
        <tissue evidence="7">Leaf</tissue>
    </source>
</reference>
<dbReference type="GO" id="GO:0016020">
    <property type="term" value="C:membrane"/>
    <property type="evidence" value="ECO:0007669"/>
    <property type="project" value="UniProtKB-SubCell"/>
</dbReference>
<dbReference type="PANTHER" id="PTHR11654">
    <property type="entry name" value="OLIGOPEPTIDE TRANSPORTER-RELATED"/>
    <property type="match status" value="1"/>
</dbReference>
<comment type="caution">
    <text evidence="7">The sequence shown here is derived from an EMBL/GenBank/DDBJ whole genome shotgun (WGS) entry which is preliminary data.</text>
</comment>
<dbReference type="Gene3D" id="1.20.1250.20">
    <property type="entry name" value="MFS general substrate transporter like domains"/>
    <property type="match status" value="1"/>
</dbReference>
<dbReference type="Pfam" id="PF00854">
    <property type="entry name" value="PTR2"/>
    <property type="match status" value="1"/>
</dbReference>
<feature type="transmembrane region" description="Helical" evidence="6">
    <location>
        <begin position="70"/>
        <end position="87"/>
    </location>
</feature>
<sequence length="207" mass="23542">MNCCVAQLLTFTVQQGMTMNREISPSFEIPVPSLNVISTIFILAFIPLYELFSQRINRTTSFSLKRIGRGLTLSSISMAVAAIVEANRKHEAVQNDYKISVFWLMFQYLMLSFSDIVTLGGMQEFFFKEAPASMKSISIALGWCSTAMGFFLSSFLVEITNAITGKFGHQWLDGEDLNKSRLDLFYVLICVLNTINLLNYIFWAKRY</sequence>
<feature type="transmembrane region" description="Helical" evidence="6">
    <location>
        <begin position="99"/>
        <end position="119"/>
    </location>
</feature>
<feature type="transmembrane region" description="Helical" evidence="6">
    <location>
        <begin position="184"/>
        <end position="203"/>
    </location>
</feature>
<organism evidence="7 8">
    <name type="scientific">Cardamine amara subsp. amara</name>
    <dbReference type="NCBI Taxonomy" id="228776"/>
    <lineage>
        <taxon>Eukaryota</taxon>
        <taxon>Viridiplantae</taxon>
        <taxon>Streptophyta</taxon>
        <taxon>Embryophyta</taxon>
        <taxon>Tracheophyta</taxon>
        <taxon>Spermatophyta</taxon>
        <taxon>Magnoliopsida</taxon>
        <taxon>eudicotyledons</taxon>
        <taxon>Gunneridae</taxon>
        <taxon>Pentapetalae</taxon>
        <taxon>rosids</taxon>
        <taxon>malvids</taxon>
        <taxon>Brassicales</taxon>
        <taxon>Brassicaceae</taxon>
        <taxon>Cardamineae</taxon>
        <taxon>Cardamine</taxon>
    </lineage>
</organism>
<evidence type="ECO:0000256" key="5">
    <source>
        <dbReference type="ARBA" id="ARBA00023136"/>
    </source>
</evidence>
<comment type="subcellular location">
    <subcellularLocation>
        <location evidence="1">Membrane</location>
        <topology evidence="1">Multi-pass membrane protein</topology>
    </subcellularLocation>
</comment>
<evidence type="ECO:0000313" key="8">
    <source>
        <dbReference type="Proteomes" id="UP001558713"/>
    </source>
</evidence>
<keyword evidence="8" id="KW-1185">Reference proteome</keyword>
<dbReference type="Proteomes" id="UP001558713">
    <property type="component" value="Unassembled WGS sequence"/>
</dbReference>
<protein>
    <submittedName>
        <fullName evidence="7">Protein NRT1/ PTR FAMILY 4.2</fullName>
    </submittedName>
</protein>
<feature type="transmembrane region" description="Helical" evidence="6">
    <location>
        <begin position="31"/>
        <end position="49"/>
    </location>
</feature>
<dbReference type="InterPro" id="IPR036259">
    <property type="entry name" value="MFS_trans_sf"/>
</dbReference>
<gene>
    <name evidence="7" type="ORF">V5N11_029985</name>
</gene>
<accession>A0ABD0ZBM9</accession>
<evidence type="ECO:0000256" key="6">
    <source>
        <dbReference type="SAM" id="Phobius"/>
    </source>
</evidence>
<evidence type="ECO:0000313" key="7">
    <source>
        <dbReference type="EMBL" id="KAL1192088.1"/>
    </source>
</evidence>
<feature type="transmembrane region" description="Helical" evidence="6">
    <location>
        <begin position="140"/>
        <end position="164"/>
    </location>
</feature>
<keyword evidence="3 6" id="KW-0812">Transmembrane</keyword>
<name>A0ABD0ZBM9_CARAN</name>
<evidence type="ECO:0000256" key="3">
    <source>
        <dbReference type="ARBA" id="ARBA00022692"/>
    </source>
</evidence>
<dbReference type="InterPro" id="IPR000109">
    <property type="entry name" value="POT_fam"/>
</dbReference>
<dbReference type="AlphaFoldDB" id="A0ABD0ZBM9"/>
<keyword evidence="4 6" id="KW-1133">Transmembrane helix</keyword>
<evidence type="ECO:0000256" key="1">
    <source>
        <dbReference type="ARBA" id="ARBA00004141"/>
    </source>
</evidence>
<evidence type="ECO:0000256" key="4">
    <source>
        <dbReference type="ARBA" id="ARBA00022989"/>
    </source>
</evidence>
<comment type="similarity">
    <text evidence="2">Belongs to the major facilitator superfamily. Proton-dependent oligopeptide transporter (POT/PTR) (TC 2.A.17) family.</text>
</comment>
<evidence type="ECO:0000256" key="2">
    <source>
        <dbReference type="ARBA" id="ARBA00005982"/>
    </source>
</evidence>
<keyword evidence="5 6" id="KW-0472">Membrane</keyword>
<proteinExistence type="inferred from homology"/>
<dbReference type="SUPFAM" id="SSF103473">
    <property type="entry name" value="MFS general substrate transporter"/>
    <property type="match status" value="1"/>
</dbReference>